<proteinExistence type="predicted"/>
<dbReference type="Pfam" id="PF11015">
    <property type="entry name" value="DUF2853"/>
    <property type="match status" value="1"/>
</dbReference>
<dbReference type="EMBL" id="CP021112">
    <property type="protein sequence ID" value="ARQ02515.1"/>
    <property type="molecule type" value="Genomic_DNA"/>
</dbReference>
<dbReference type="Gene3D" id="1.10.238.120">
    <property type="entry name" value="Jann4075-like"/>
    <property type="match status" value="1"/>
</dbReference>
<keyword evidence="2" id="KW-1185">Reference proteome</keyword>
<dbReference type="OrthoDB" id="9812542at2"/>
<dbReference type="InterPro" id="IPR023154">
    <property type="entry name" value="Jann4075-like_sf"/>
</dbReference>
<accession>A0A1W7A0G3</accession>
<evidence type="ECO:0000313" key="2">
    <source>
        <dbReference type="Proteomes" id="UP000194137"/>
    </source>
</evidence>
<dbReference type="InterPro" id="IPR021274">
    <property type="entry name" value="DUF2853"/>
</dbReference>
<protein>
    <submittedName>
        <fullName evidence="1">Uncharacterized protein</fullName>
    </submittedName>
</protein>
<dbReference type="AlphaFoldDB" id="A0A1W7A0G3"/>
<sequence length="108" mass="12206">MAVVHDWSHDVKKYIPSANEAAIAGIVKHLGIALQSRDASFVACEDKTERDRVRDSFLKKKLGLTDADAELEKSIVEICKKMHGDRDKSRVAFYYMLAEKYGKLSLFS</sequence>
<reference evidence="1 2" key="1">
    <citation type="submission" date="2017-05" db="EMBL/GenBank/DDBJ databases">
        <title>Full genome sequence of Pseudorhodoplanes sinuspersici.</title>
        <authorList>
            <person name="Dastgheib S.M.M."/>
            <person name="Shavandi M."/>
            <person name="Tirandaz H."/>
        </authorList>
    </citation>
    <scope>NUCLEOTIDE SEQUENCE [LARGE SCALE GENOMIC DNA]</scope>
    <source>
        <strain evidence="1 2">RIPI110</strain>
    </source>
</reference>
<dbReference type="SUPFAM" id="SSF158587">
    <property type="entry name" value="Jann4075-like"/>
    <property type="match status" value="1"/>
</dbReference>
<evidence type="ECO:0000313" key="1">
    <source>
        <dbReference type="EMBL" id="ARQ02515.1"/>
    </source>
</evidence>
<name>A0A1W7A0G3_9HYPH</name>
<dbReference type="RefSeq" id="WP_086090946.1">
    <property type="nucleotide sequence ID" value="NZ_CP021112.1"/>
</dbReference>
<dbReference type="Proteomes" id="UP000194137">
    <property type="component" value="Chromosome"/>
</dbReference>
<dbReference type="KEGG" id="psin:CAK95_27920"/>
<gene>
    <name evidence="1" type="ORF">CAK95_27920</name>
</gene>
<organism evidence="1 2">
    <name type="scientific">Pseudorhodoplanes sinuspersici</name>
    <dbReference type="NCBI Taxonomy" id="1235591"/>
    <lineage>
        <taxon>Bacteria</taxon>
        <taxon>Pseudomonadati</taxon>
        <taxon>Pseudomonadota</taxon>
        <taxon>Alphaproteobacteria</taxon>
        <taxon>Hyphomicrobiales</taxon>
        <taxon>Pseudorhodoplanes</taxon>
    </lineage>
</organism>